<dbReference type="Gene3D" id="3.90.76.10">
    <property type="entry name" value="Dipeptide-binding Protein, Domain 1"/>
    <property type="match status" value="1"/>
</dbReference>
<dbReference type="SUPFAM" id="SSF53850">
    <property type="entry name" value="Periplasmic binding protein-like II"/>
    <property type="match status" value="1"/>
</dbReference>
<proteinExistence type="predicted"/>
<dbReference type="PIRSF" id="PIRSF002741">
    <property type="entry name" value="MppA"/>
    <property type="match status" value="1"/>
</dbReference>
<evidence type="ECO:0000313" key="3">
    <source>
        <dbReference type="EMBL" id="MBF9130265.1"/>
    </source>
</evidence>
<dbReference type="RefSeq" id="WP_196201841.1">
    <property type="nucleotide sequence ID" value="NZ_JADPUN010000148.1"/>
</dbReference>
<dbReference type="Gene3D" id="3.10.105.10">
    <property type="entry name" value="Dipeptide-binding Protein, Domain 3"/>
    <property type="match status" value="1"/>
</dbReference>
<dbReference type="PANTHER" id="PTHR30290:SF83">
    <property type="entry name" value="ABC TRANSPORTER SUBSTRATE-BINDING PROTEIN"/>
    <property type="match status" value="1"/>
</dbReference>
<dbReference type="CDD" id="cd08512">
    <property type="entry name" value="PBP2_NikA_DppA_OppA_like_7"/>
    <property type="match status" value="1"/>
</dbReference>
<organism evidence="3 4">
    <name type="scientific">Plantactinospora alkalitolerans</name>
    <dbReference type="NCBI Taxonomy" id="2789879"/>
    <lineage>
        <taxon>Bacteria</taxon>
        <taxon>Bacillati</taxon>
        <taxon>Actinomycetota</taxon>
        <taxon>Actinomycetes</taxon>
        <taxon>Micromonosporales</taxon>
        <taxon>Micromonosporaceae</taxon>
        <taxon>Plantactinospora</taxon>
    </lineage>
</organism>
<reference evidence="3 4" key="1">
    <citation type="submission" date="2020-11" db="EMBL/GenBank/DDBJ databases">
        <title>A novel isolate from a Black sea contaminated sediment with potential to produce alkanes: Plantactinospora alkalitolerans sp. nov.</title>
        <authorList>
            <person name="Carro L."/>
            <person name="Veyisoglu A."/>
            <person name="Guven K."/>
            <person name="Schumann P."/>
            <person name="Klenk H.-P."/>
            <person name="Sahin N."/>
        </authorList>
    </citation>
    <scope>NUCLEOTIDE SEQUENCE [LARGE SCALE GENOMIC DNA]</scope>
    <source>
        <strain evidence="3 4">S1510</strain>
    </source>
</reference>
<gene>
    <name evidence="3" type="ORF">I0C86_15060</name>
</gene>
<keyword evidence="1" id="KW-0732">Signal</keyword>
<feature type="chain" id="PRO_5047486386" evidence="1">
    <location>
        <begin position="30"/>
        <end position="548"/>
    </location>
</feature>
<dbReference type="Proteomes" id="UP000638560">
    <property type="component" value="Unassembled WGS sequence"/>
</dbReference>
<name>A0ABS0GVP3_9ACTN</name>
<evidence type="ECO:0000259" key="2">
    <source>
        <dbReference type="Pfam" id="PF00496"/>
    </source>
</evidence>
<dbReference type="PANTHER" id="PTHR30290">
    <property type="entry name" value="PERIPLASMIC BINDING COMPONENT OF ABC TRANSPORTER"/>
    <property type="match status" value="1"/>
</dbReference>
<evidence type="ECO:0000256" key="1">
    <source>
        <dbReference type="SAM" id="SignalP"/>
    </source>
</evidence>
<evidence type="ECO:0000313" key="4">
    <source>
        <dbReference type="Proteomes" id="UP000638560"/>
    </source>
</evidence>
<protein>
    <submittedName>
        <fullName evidence="3">ABC transporter substrate-binding protein</fullName>
    </submittedName>
</protein>
<dbReference type="EMBL" id="JADPUN010000148">
    <property type="protein sequence ID" value="MBF9130265.1"/>
    <property type="molecule type" value="Genomic_DNA"/>
</dbReference>
<keyword evidence="4" id="KW-1185">Reference proteome</keyword>
<feature type="domain" description="Solute-binding protein family 5" evidence="2">
    <location>
        <begin position="91"/>
        <end position="452"/>
    </location>
</feature>
<dbReference type="Pfam" id="PF00496">
    <property type="entry name" value="SBP_bac_5"/>
    <property type="match status" value="1"/>
</dbReference>
<dbReference type="Gene3D" id="3.40.190.10">
    <property type="entry name" value="Periplasmic binding protein-like II"/>
    <property type="match status" value="1"/>
</dbReference>
<dbReference type="InterPro" id="IPR039424">
    <property type="entry name" value="SBP_5"/>
</dbReference>
<accession>A0ABS0GVP3</accession>
<dbReference type="InterPro" id="IPR000914">
    <property type="entry name" value="SBP_5_dom"/>
</dbReference>
<comment type="caution">
    <text evidence="3">The sequence shown here is derived from an EMBL/GenBank/DDBJ whole genome shotgun (WGS) entry which is preliminary data.</text>
</comment>
<dbReference type="InterPro" id="IPR030678">
    <property type="entry name" value="Peptide/Ni-bd"/>
</dbReference>
<feature type="signal peptide" evidence="1">
    <location>
        <begin position="1"/>
        <end position="29"/>
    </location>
</feature>
<sequence>MLSNSAHLGAAMRRVIPLLAIATLLTAAAGCGGDSTSGDAGDARSKTLVYGVNLKSQGPWDPHVGAVGLDRVVNRAAYDTLVAYAGTDYAKVVPDLAKAWTVAPDAKTFTFSLDPAAKFATGRTVTADDVRWSFTRLKNLAGPPSYLAEPIASVTAPDPATVVVTLKSPDVSFLRQFVDGHFSVLDKETATANGATDAADAAKTDTATNWLSANSAGSGQYKIESWTAGSRLVMVKNPNAWRPTSYFEKIILQDMPTPDAQLAALKRGEIDLTQPLGQSLLEPLASESKLQVAGSPGLTWFLLGMTRAPKTDPNLAKQQVQEAIHLALDYRGIGQLAEGVQQWYGMIPPFIPGGVAEQDAPKQDVEKAKRLLAEAGLSGGFDTELCTTTSTDHQPSALDLAQKVQADLKNVGIRVKIDGQENSAFLTKYRAAQCKMVLTIDGPAFPDPSHIVPYLPDGARALRMGWSSANPGWDGAKYSAAAKDALTRTDETQRVQLWHDVVAGMNTDGPWIGLASVPYKFAADARIKGFDQATNQVVLLDVAALRRD</sequence>